<proteinExistence type="inferred from homology"/>
<evidence type="ECO:0000256" key="3">
    <source>
        <dbReference type="ARBA" id="ARBA00022801"/>
    </source>
</evidence>
<dbReference type="GO" id="GO:0006508">
    <property type="term" value="P:proteolysis"/>
    <property type="evidence" value="ECO:0007669"/>
    <property type="project" value="UniProtKB-KW"/>
</dbReference>
<feature type="compositionally biased region" description="Low complexity" evidence="5">
    <location>
        <begin position="97"/>
        <end position="144"/>
    </location>
</feature>
<evidence type="ECO:0000313" key="9">
    <source>
        <dbReference type="Proteomes" id="UP000297318"/>
    </source>
</evidence>
<dbReference type="PANTHER" id="PTHR47053:SF1">
    <property type="entry name" value="MUREIN DD-ENDOPEPTIDASE MEPH-RELATED"/>
    <property type="match status" value="1"/>
</dbReference>
<protein>
    <submittedName>
        <fullName evidence="8">NLP/P60 family protein</fullName>
    </submittedName>
</protein>
<comment type="similarity">
    <text evidence="1">Belongs to the peptidase C40 family.</text>
</comment>
<feature type="signal peptide" evidence="6">
    <location>
        <begin position="1"/>
        <end position="36"/>
    </location>
</feature>
<dbReference type="Gene3D" id="3.90.1720.10">
    <property type="entry name" value="endopeptidase domain like (from Nostoc punctiforme)"/>
    <property type="match status" value="1"/>
</dbReference>
<feature type="domain" description="NlpC/P60" evidence="7">
    <location>
        <begin position="150"/>
        <end position="262"/>
    </location>
</feature>
<dbReference type="EMBL" id="RHPJ01000006">
    <property type="protein sequence ID" value="TGO03789.1"/>
    <property type="molecule type" value="Genomic_DNA"/>
</dbReference>
<dbReference type="Proteomes" id="UP000297318">
    <property type="component" value="Unassembled WGS sequence"/>
</dbReference>
<comment type="caution">
    <text evidence="8">The sequence shown here is derived from an EMBL/GenBank/DDBJ whole genome shotgun (WGS) entry which is preliminary data.</text>
</comment>
<evidence type="ECO:0000256" key="2">
    <source>
        <dbReference type="ARBA" id="ARBA00022670"/>
    </source>
</evidence>
<dbReference type="PANTHER" id="PTHR47053">
    <property type="entry name" value="MUREIN DD-ENDOPEPTIDASE MEPH-RELATED"/>
    <property type="match status" value="1"/>
</dbReference>
<keyword evidence="9" id="KW-1185">Reference proteome</keyword>
<evidence type="ECO:0000256" key="5">
    <source>
        <dbReference type="SAM" id="MobiDB-lite"/>
    </source>
</evidence>
<dbReference type="InterPro" id="IPR051202">
    <property type="entry name" value="Peptidase_C40"/>
</dbReference>
<accession>A0A4Z1DY22</accession>
<dbReference type="InterPro" id="IPR038765">
    <property type="entry name" value="Papain-like_cys_pep_sf"/>
</dbReference>
<organism evidence="8 9">
    <name type="scientific">Serinibacter arcticus</name>
    <dbReference type="NCBI Taxonomy" id="1655435"/>
    <lineage>
        <taxon>Bacteria</taxon>
        <taxon>Bacillati</taxon>
        <taxon>Actinomycetota</taxon>
        <taxon>Actinomycetes</taxon>
        <taxon>Micrococcales</taxon>
        <taxon>Beutenbergiaceae</taxon>
        <taxon>Serinibacter</taxon>
    </lineage>
</organism>
<dbReference type="Pfam" id="PF00877">
    <property type="entry name" value="NLPC_P60"/>
    <property type="match status" value="1"/>
</dbReference>
<dbReference type="GO" id="GO:0008234">
    <property type="term" value="F:cysteine-type peptidase activity"/>
    <property type="evidence" value="ECO:0007669"/>
    <property type="project" value="UniProtKB-KW"/>
</dbReference>
<reference evidence="8 9" key="1">
    <citation type="submission" date="2018-11" db="EMBL/GenBank/DDBJ databases">
        <title>Complete genome sequencing of the Actinobacteria Serinibacter sp. K3-2.</title>
        <authorList>
            <person name="Rakitin A.L."/>
            <person name="Beletsky A.V."/>
            <person name="Mardanov A.V."/>
            <person name="Ravin N.V."/>
            <person name="Gromova A.S."/>
            <person name="Filippova S.N."/>
            <person name="Gal'Chenko V.F."/>
        </authorList>
    </citation>
    <scope>NUCLEOTIDE SEQUENCE [LARGE SCALE GENOMIC DNA]</scope>
    <source>
        <strain evidence="8 9">K3-2</strain>
    </source>
</reference>
<dbReference type="InterPro" id="IPR000064">
    <property type="entry name" value="NLP_P60_dom"/>
</dbReference>
<sequence length="262" mass="25854">MVGSTITASLQGKAGRTAVVAVATSGLVLGVSAAAAAEPTSNDVIKAPSLKATSLTAAAVERAGTQTAVVVDSGAAIGYAAVTVSAEAPPPPPPPVVRTVTSRTRTAPAVERETGNANTNAAAAETTDAAEETSAPAVEEETAAAPPIDGSTASAVVAEAFKYVGVPYVSGGASPSGMDCSGFVQYVFAQVGVSLPRTSGAQAGAGYRVSAAEARAGDLIYSPGHIGIYLGDGQHIAARNASTPLKAGPVYMKNPTYIRVLG</sequence>
<evidence type="ECO:0000256" key="6">
    <source>
        <dbReference type="SAM" id="SignalP"/>
    </source>
</evidence>
<dbReference type="PROSITE" id="PS51935">
    <property type="entry name" value="NLPC_P60"/>
    <property type="match status" value="1"/>
</dbReference>
<feature type="region of interest" description="Disordered" evidence="5">
    <location>
        <begin position="87"/>
        <end position="144"/>
    </location>
</feature>
<keyword evidence="3" id="KW-0378">Hydrolase</keyword>
<evidence type="ECO:0000313" key="8">
    <source>
        <dbReference type="EMBL" id="TGO03789.1"/>
    </source>
</evidence>
<keyword evidence="4" id="KW-0788">Thiol protease</keyword>
<evidence type="ECO:0000256" key="1">
    <source>
        <dbReference type="ARBA" id="ARBA00007074"/>
    </source>
</evidence>
<feature type="chain" id="PRO_5021280447" evidence="6">
    <location>
        <begin position="37"/>
        <end position="262"/>
    </location>
</feature>
<evidence type="ECO:0000259" key="7">
    <source>
        <dbReference type="PROSITE" id="PS51935"/>
    </source>
</evidence>
<dbReference type="AlphaFoldDB" id="A0A4Z1DY22"/>
<keyword evidence="2" id="KW-0645">Protease</keyword>
<name>A0A4Z1DY22_9MICO</name>
<dbReference type="SUPFAM" id="SSF54001">
    <property type="entry name" value="Cysteine proteinases"/>
    <property type="match status" value="1"/>
</dbReference>
<gene>
    <name evidence="8" type="ORF">SERN_2989</name>
</gene>
<evidence type="ECO:0000256" key="4">
    <source>
        <dbReference type="ARBA" id="ARBA00022807"/>
    </source>
</evidence>
<keyword evidence="6" id="KW-0732">Signal</keyword>